<sequence length="68" mass="7684">MIECDGLEMLVRFYYNQNQLTGVSKQSGVPVERIEKWMKGGKLSKEDREALSKDIAPEFTGKVYVGGK</sequence>
<proteinExistence type="predicted"/>
<comment type="caution">
    <text evidence="1">The sequence shown here is derived from an EMBL/GenBank/DDBJ whole genome shotgun (WGS) entry which is preliminary data.</text>
</comment>
<accession>A0A0F9L1X9</accession>
<name>A0A0F9L1X9_9ZZZZ</name>
<protein>
    <submittedName>
        <fullName evidence="1">Uncharacterized protein</fullName>
    </submittedName>
</protein>
<dbReference type="AlphaFoldDB" id="A0A0F9L1X9"/>
<feature type="non-terminal residue" evidence="1">
    <location>
        <position position="68"/>
    </location>
</feature>
<evidence type="ECO:0000313" key="1">
    <source>
        <dbReference type="EMBL" id="KKM88684.1"/>
    </source>
</evidence>
<dbReference type="EMBL" id="LAZR01006925">
    <property type="protein sequence ID" value="KKM88684.1"/>
    <property type="molecule type" value="Genomic_DNA"/>
</dbReference>
<gene>
    <name evidence="1" type="ORF">LCGC14_1256160</name>
</gene>
<reference evidence="1" key="1">
    <citation type="journal article" date="2015" name="Nature">
        <title>Complex archaea that bridge the gap between prokaryotes and eukaryotes.</title>
        <authorList>
            <person name="Spang A."/>
            <person name="Saw J.H."/>
            <person name="Jorgensen S.L."/>
            <person name="Zaremba-Niedzwiedzka K."/>
            <person name="Martijn J."/>
            <person name="Lind A.E."/>
            <person name="van Eijk R."/>
            <person name="Schleper C."/>
            <person name="Guy L."/>
            <person name="Ettema T.J."/>
        </authorList>
    </citation>
    <scope>NUCLEOTIDE SEQUENCE</scope>
</reference>
<organism evidence="1">
    <name type="scientific">marine sediment metagenome</name>
    <dbReference type="NCBI Taxonomy" id="412755"/>
    <lineage>
        <taxon>unclassified sequences</taxon>
        <taxon>metagenomes</taxon>
        <taxon>ecological metagenomes</taxon>
    </lineage>
</organism>